<dbReference type="RefSeq" id="WP_170233589.1">
    <property type="nucleotide sequence ID" value="NZ_BAAAIL010000002.1"/>
</dbReference>
<dbReference type="GO" id="GO:0006152">
    <property type="term" value="P:purine nucleoside catabolic process"/>
    <property type="evidence" value="ECO:0007669"/>
    <property type="project" value="TreeGrafter"/>
</dbReference>
<keyword evidence="6" id="KW-1185">Reference proteome</keyword>
<protein>
    <submittedName>
        <fullName evidence="5">Inosine-uridine preferring nucleoside hydrolase</fullName>
    </submittedName>
</protein>
<keyword evidence="1 5" id="KW-0378">Hydrolase</keyword>
<feature type="chain" id="PRO_5021955710" evidence="3">
    <location>
        <begin position="22"/>
        <end position="321"/>
    </location>
</feature>
<feature type="domain" description="Inosine/uridine-preferring nucleoside hydrolase" evidence="4">
    <location>
        <begin position="48"/>
        <end position="259"/>
    </location>
</feature>
<evidence type="ECO:0000256" key="2">
    <source>
        <dbReference type="ARBA" id="ARBA00023295"/>
    </source>
</evidence>
<evidence type="ECO:0000256" key="3">
    <source>
        <dbReference type="SAM" id="SignalP"/>
    </source>
</evidence>
<accession>A0A543KPU7</accession>
<evidence type="ECO:0000313" key="5">
    <source>
        <dbReference type="EMBL" id="TQM97090.1"/>
    </source>
</evidence>
<dbReference type="InterPro" id="IPR023186">
    <property type="entry name" value="IUNH"/>
</dbReference>
<reference evidence="5 6" key="1">
    <citation type="submission" date="2019-06" db="EMBL/GenBank/DDBJ databases">
        <title>Sequencing the genomes of 1000 actinobacteria strains.</title>
        <authorList>
            <person name="Klenk H.-P."/>
        </authorList>
    </citation>
    <scope>NUCLEOTIDE SEQUENCE [LARGE SCALE GENOMIC DNA]</scope>
    <source>
        <strain evidence="5 6">DSM 12362</strain>
    </source>
</reference>
<dbReference type="InterPro" id="IPR036452">
    <property type="entry name" value="Ribo_hydro-like"/>
</dbReference>
<dbReference type="PANTHER" id="PTHR12304">
    <property type="entry name" value="INOSINE-URIDINE PREFERRING NUCLEOSIDE HYDROLASE"/>
    <property type="match status" value="1"/>
</dbReference>
<proteinExistence type="predicted"/>
<dbReference type="GO" id="GO:0008477">
    <property type="term" value="F:purine nucleosidase activity"/>
    <property type="evidence" value="ECO:0007669"/>
    <property type="project" value="TreeGrafter"/>
</dbReference>
<gene>
    <name evidence="5" type="ORF">FB476_1990</name>
</gene>
<organism evidence="5 6">
    <name type="scientific">Ornithinimicrobium humiphilum</name>
    <dbReference type="NCBI Taxonomy" id="125288"/>
    <lineage>
        <taxon>Bacteria</taxon>
        <taxon>Bacillati</taxon>
        <taxon>Actinomycetota</taxon>
        <taxon>Actinomycetes</taxon>
        <taxon>Micrococcales</taxon>
        <taxon>Ornithinimicrobiaceae</taxon>
        <taxon>Ornithinimicrobium</taxon>
    </lineage>
</organism>
<evidence type="ECO:0000256" key="1">
    <source>
        <dbReference type="ARBA" id="ARBA00022801"/>
    </source>
</evidence>
<sequence length="321" mass="32184">MRARSGLAALLATALATTALAGCTTGAAGSGTLPPAPPKATDGTTIPVVVDTDLGADDLLALAYLLRHPQVEVRALTVRTTGLVGCEAGLAVLGGLLEALDADPVPVACGEGTAGPSGRPFPAAWRASGEAGWGLEPRPGVLQPDEADATELLAEQARIHEDLVLVALGPLTDVAALAQDDPEAYARLAGVHAMAGSLAGPAVDGVAEWNAAADPDALAAVLSGPVPVTVVPEDAVPPGTPTSLTGAVVGRVSHAAELPAWWDLAAVVALVAPEAGEATTGSWTVDEPPGRLVRAGRGDVSVYRSLDASRLEEEYARAFPG</sequence>
<dbReference type="PANTHER" id="PTHR12304:SF4">
    <property type="entry name" value="URIDINE NUCLEOSIDASE"/>
    <property type="match status" value="1"/>
</dbReference>
<dbReference type="SUPFAM" id="SSF53590">
    <property type="entry name" value="Nucleoside hydrolase"/>
    <property type="match status" value="1"/>
</dbReference>
<name>A0A543KPU7_9MICO</name>
<dbReference type="InterPro" id="IPR001910">
    <property type="entry name" value="Inosine/uridine_hydrolase_dom"/>
</dbReference>
<dbReference type="PROSITE" id="PS51257">
    <property type="entry name" value="PROKAR_LIPOPROTEIN"/>
    <property type="match status" value="1"/>
</dbReference>
<dbReference type="EMBL" id="VFPU01000001">
    <property type="protein sequence ID" value="TQM97090.1"/>
    <property type="molecule type" value="Genomic_DNA"/>
</dbReference>
<feature type="signal peptide" evidence="3">
    <location>
        <begin position="1"/>
        <end position="21"/>
    </location>
</feature>
<dbReference type="GO" id="GO:0005829">
    <property type="term" value="C:cytosol"/>
    <property type="evidence" value="ECO:0007669"/>
    <property type="project" value="TreeGrafter"/>
</dbReference>
<evidence type="ECO:0000313" key="6">
    <source>
        <dbReference type="Proteomes" id="UP000315133"/>
    </source>
</evidence>
<evidence type="ECO:0000259" key="4">
    <source>
        <dbReference type="Pfam" id="PF01156"/>
    </source>
</evidence>
<keyword evidence="3" id="KW-0732">Signal</keyword>
<dbReference type="Proteomes" id="UP000315133">
    <property type="component" value="Unassembled WGS sequence"/>
</dbReference>
<dbReference type="AlphaFoldDB" id="A0A543KPU7"/>
<keyword evidence="2" id="KW-0326">Glycosidase</keyword>
<dbReference type="Pfam" id="PF01156">
    <property type="entry name" value="IU_nuc_hydro"/>
    <property type="match status" value="1"/>
</dbReference>
<dbReference type="Gene3D" id="3.90.245.10">
    <property type="entry name" value="Ribonucleoside hydrolase-like"/>
    <property type="match status" value="1"/>
</dbReference>
<comment type="caution">
    <text evidence="5">The sequence shown here is derived from an EMBL/GenBank/DDBJ whole genome shotgun (WGS) entry which is preliminary data.</text>
</comment>